<dbReference type="InterPro" id="IPR008269">
    <property type="entry name" value="Lon_proteolytic"/>
</dbReference>
<dbReference type="GO" id="GO:0004176">
    <property type="term" value="F:ATP-dependent peptidase activity"/>
    <property type="evidence" value="ECO:0007669"/>
    <property type="project" value="InterPro"/>
</dbReference>
<evidence type="ECO:0000256" key="1">
    <source>
        <dbReference type="SAM" id="MobiDB-lite"/>
    </source>
</evidence>
<dbReference type="PRINTS" id="PR00830">
    <property type="entry name" value="ENDOLAPTASE"/>
</dbReference>
<name>A0A914KIB3_MELIC</name>
<keyword evidence="4" id="KW-1185">Reference proteome</keyword>
<feature type="domain" description="Lon proteolytic" evidence="3">
    <location>
        <begin position="276"/>
        <end position="446"/>
    </location>
</feature>
<evidence type="ECO:0000259" key="3">
    <source>
        <dbReference type="Pfam" id="PF05362"/>
    </source>
</evidence>
<accession>A0A914KIB3</accession>
<evidence type="ECO:0000313" key="5">
    <source>
        <dbReference type="WBParaSite" id="Minc3s00007g00467"/>
    </source>
</evidence>
<feature type="compositionally biased region" description="Basic and acidic residues" evidence="1">
    <location>
        <begin position="221"/>
        <end position="232"/>
    </location>
</feature>
<feature type="compositionally biased region" description="Low complexity" evidence="1">
    <location>
        <begin position="150"/>
        <end position="162"/>
    </location>
</feature>
<feature type="signal peptide" evidence="2">
    <location>
        <begin position="1"/>
        <end position="18"/>
    </location>
</feature>
<proteinExistence type="predicted"/>
<dbReference type="GO" id="GO:0005524">
    <property type="term" value="F:ATP binding"/>
    <property type="evidence" value="ECO:0007669"/>
    <property type="project" value="InterPro"/>
</dbReference>
<feature type="region of interest" description="Disordered" evidence="1">
    <location>
        <begin position="150"/>
        <end position="207"/>
    </location>
</feature>
<feature type="chain" id="PRO_5037732071" evidence="2">
    <location>
        <begin position="19"/>
        <end position="531"/>
    </location>
</feature>
<dbReference type="InterPro" id="IPR020568">
    <property type="entry name" value="Ribosomal_Su5_D2-typ_SF"/>
</dbReference>
<dbReference type="GO" id="GO:0004252">
    <property type="term" value="F:serine-type endopeptidase activity"/>
    <property type="evidence" value="ECO:0007669"/>
    <property type="project" value="InterPro"/>
</dbReference>
<evidence type="ECO:0000313" key="4">
    <source>
        <dbReference type="Proteomes" id="UP000887563"/>
    </source>
</evidence>
<dbReference type="GO" id="GO:0006508">
    <property type="term" value="P:proteolysis"/>
    <property type="evidence" value="ECO:0007669"/>
    <property type="project" value="InterPro"/>
</dbReference>
<sequence length="531" mass="57909">MIQFLLAILLNVVFDVESFPIGPIRIKRYTRIESGPNGWLLLDSWTLNILFWMVGLYCGISFLIYCSTRYCIFCCSLHATAVERSVSPNLHADSVKTTHLDTIIDSSTVSTSSSSSSSPDTAVERSASPNLPADSVKTTHLDTIIGSFTVSTSSSSSSSPTTAVERCASPNLPADSVNTPHSDTIIGSSTVSTSASNSSSSPTSNFYHASEASYGSSKSLSRSEKSEKDKTLKSNSPCKAVLKSENKLYCCCSTQEDRLHFDPPHQNTILPRLNRGIGVFQTFCWTHDEKGAMCMILTAVTPLNVEFVAPGNTDSMIRQSREVALEFIEGHQNELGIKYPYKQNIITQFTPSSMLKEGFSGGASIVAAVVSLLKNKPIKKGVGVIGGICVNGEMEYVGKLSTKMKVAKREGFTMLIVPEVMRDDYNQLFKEEKEGIEVIFVSNFLKAVNLLFDEDKESTDQGQAAEVFGQKQINDEKQNVQTPQDVFTKGAFTNNKESQVAADHVDNKMTNGIATNDLASNVPNQNVPVNK</sequence>
<evidence type="ECO:0000256" key="2">
    <source>
        <dbReference type="SAM" id="SignalP"/>
    </source>
</evidence>
<dbReference type="Proteomes" id="UP000887563">
    <property type="component" value="Unplaced"/>
</dbReference>
<dbReference type="SUPFAM" id="SSF54211">
    <property type="entry name" value="Ribosomal protein S5 domain 2-like"/>
    <property type="match status" value="1"/>
</dbReference>
<organism evidence="4 5">
    <name type="scientific">Meloidogyne incognita</name>
    <name type="common">Southern root-knot nematode worm</name>
    <name type="synonym">Oxyuris incognita</name>
    <dbReference type="NCBI Taxonomy" id="6306"/>
    <lineage>
        <taxon>Eukaryota</taxon>
        <taxon>Metazoa</taxon>
        <taxon>Ecdysozoa</taxon>
        <taxon>Nematoda</taxon>
        <taxon>Chromadorea</taxon>
        <taxon>Rhabditida</taxon>
        <taxon>Tylenchina</taxon>
        <taxon>Tylenchomorpha</taxon>
        <taxon>Tylenchoidea</taxon>
        <taxon>Meloidogynidae</taxon>
        <taxon>Meloidogyninae</taxon>
        <taxon>Meloidogyne</taxon>
        <taxon>Meloidogyne incognita group</taxon>
    </lineage>
</organism>
<feature type="region of interest" description="Disordered" evidence="1">
    <location>
        <begin position="108"/>
        <end position="135"/>
    </location>
</feature>
<dbReference type="Gene3D" id="3.30.230.10">
    <property type="match status" value="1"/>
</dbReference>
<feature type="compositionally biased region" description="Low complexity" evidence="1">
    <location>
        <begin position="108"/>
        <end position="118"/>
    </location>
</feature>
<dbReference type="GO" id="GO:0030163">
    <property type="term" value="P:protein catabolic process"/>
    <property type="evidence" value="ECO:0007669"/>
    <property type="project" value="InterPro"/>
</dbReference>
<dbReference type="InterPro" id="IPR014721">
    <property type="entry name" value="Ribsml_uS5_D2-typ_fold_subgr"/>
</dbReference>
<feature type="compositionally biased region" description="Low complexity" evidence="1">
    <location>
        <begin position="182"/>
        <end position="204"/>
    </location>
</feature>
<reference evidence="5" key="1">
    <citation type="submission" date="2022-11" db="UniProtKB">
        <authorList>
            <consortium name="WormBaseParasite"/>
        </authorList>
    </citation>
    <scope>IDENTIFICATION</scope>
</reference>
<dbReference type="AlphaFoldDB" id="A0A914KIB3"/>
<dbReference type="Pfam" id="PF05362">
    <property type="entry name" value="Lon_C"/>
    <property type="match status" value="1"/>
</dbReference>
<feature type="region of interest" description="Disordered" evidence="1">
    <location>
        <begin position="217"/>
        <end position="236"/>
    </location>
</feature>
<dbReference type="InterPro" id="IPR027065">
    <property type="entry name" value="Lon_Prtase"/>
</dbReference>
<dbReference type="WBParaSite" id="Minc3s00007g00467">
    <property type="protein sequence ID" value="Minc3s00007g00467"/>
    <property type="gene ID" value="Minc3s00007g00467"/>
</dbReference>
<keyword evidence="2" id="KW-0732">Signal</keyword>
<protein>
    <submittedName>
        <fullName evidence="5">Lon proteolytic domain-containing protein</fullName>
    </submittedName>
</protein>
<dbReference type="PANTHER" id="PTHR10046">
    <property type="entry name" value="ATP DEPENDENT LON PROTEASE FAMILY MEMBER"/>
    <property type="match status" value="1"/>
</dbReference>